<feature type="region of interest" description="Disordered" evidence="1">
    <location>
        <begin position="16"/>
        <end position="35"/>
    </location>
</feature>
<dbReference type="EMBL" id="BKCJ010005293">
    <property type="protein sequence ID" value="GEU65933.1"/>
    <property type="molecule type" value="Genomic_DNA"/>
</dbReference>
<name>A0A6L2LVU4_TANCI</name>
<sequence>MSDMIALLNDLSYIPLNNEQNEPTQGDIDKTSNEPTRAKRNEFEELYSSANEELYLSCDYVTRLDFMAKFTYFKVKSKLTDSIFNEMLEFFQHVFLTMKGYKLPPSYYQIKKTFKMIGLGYESIHACVNDCFLFRGDNNKDVHFCLVCKTSRWKDSNTPRKKVPKKVLRYFLIILRLQRLYKSSHTAKEMTWHVTGKYTKHSKMQHLVDGRAWKNFDTSPKSPGKDIDVYLRALIDDLKVLWALKGVETIDIATGYKACPTCNEDTLYVRVLGKTAYVGHIRFLKKPHKWRRSLEFNDIMHIEKNVLEAILKTLLMNDKSKDTAKARQDLKRLGIRCCLWLRQTKNEKCSKPQVAYPNRTCTDVNRCYTRPRRKRHAKTQFGWKESRQAAYLPGDPKPREMPLYYPSWQKVPAERKAAIVTKIWTQFDLKLHLQSQRWTDINTGIHHHLQKLYNTNKASLKAAYWVINPETGTYDVESIRKRRPENITLADWDAKIAFWNDPRNQARTAQNRQNCAKSKVVCRQGSRSLARLRDQMMESSATREYPSLIHTFFVAHTVGGVFTRDEDRAIYEEMLRLQALGSKAPSGVPYTEEEINALARKGKQRGHLPGVDRALPGRDTDVPSPPPPQCTHNSADVEKLKKKNKCGDDEMADDEDGSEDEDDEEDGDS</sequence>
<organism evidence="2">
    <name type="scientific">Tanacetum cinerariifolium</name>
    <name type="common">Dalmatian daisy</name>
    <name type="synonym">Chrysanthemum cinerariifolium</name>
    <dbReference type="NCBI Taxonomy" id="118510"/>
    <lineage>
        <taxon>Eukaryota</taxon>
        <taxon>Viridiplantae</taxon>
        <taxon>Streptophyta</taxon>
        <taxon>Embryophyta</taxon>
        <taxon>Tracheophyta</taxon>
        <taxon>Spermatophyta</taxon>
        <taxon>Magnoliopsida</taxon>
        <taxon>eudicotyledons</taxon>
        <taxon>Gunneridae</taxon>
        <taxon>Pentapetalae</taxon>
        <taxon>asterids</taxon>
        <taxon>campanulids</taxon>
        <taxon>Asterales</taxon>
        <taxon>Asteraceae</taxon>
        <taxon>Asteroideae</taxon>
        <taxon>Anthemideae</taxon>
        <taxon>Anthemidinae</taxon>
        <taxon>Tanacetum</taxon>
    </lineage>
</organism>
<protein>
    <submittedName>
        <fullName evidence="2">Uncharacterized protein</fullName>
    </submittedName>
</protein>
<evidence type="ECO:0000313" key="2">
    <source>
        <dbReference type="EMBL" id="GEU65933.1"/>
    </source>
</evidence>
<evidence type="ECO:0000256" key="1">
    <source>
        <dbReference type="SAM" id="MobiDB-lite"/>
    </source>
</evidence>
<reference evidence="2" key="1">
    <citation type="journal article" date="2019" name="Sci. Rep.">
        <title>Draft genome of Tanacetum cinerariifolium, the natural source of mosquito coil.</title>
        <authorList>
            <person name="Yamashiro T."/>
            <person name="Shiraishi A."/>
            <person name="Satake H."/>
            <person name="Nakayama K."/>
        </authorList>
    </citation>
    <scope>NUCLEOTIDE SEQUENCE</scope>
</reference>
<dbReference type="Pfam" id="PF02992">
    <property type="entry name" value="Transposase_21"/>
    <property type="match status" value="1"/>
</dbReference>
<dbReference type="InterPro" id="IPR004242">
    <property type="entry name" value="Transposase_21"/>
</dbReference>
<gene>
    <name evidence="2" type="ORF">Tci_037911</name>
</gene>
<feature type="compositionally biased region" description="Acidic residues" evidence="1">
    <location>
        <begin position="649"/>
        <end position="669"/>
    </location>
</feature>
<feature type="region of interest" description="Disordered" evidence="1">
    <location>
        <begin position="599"/>
        <end position="669"/>
    </location>
</feature>
<dbReference type="PANTHER" id="PTHR10775:SF179">
    <property type="entry name" value="TRANSPOSON, EN_SPM-LIKE, TRANSPOSASE-ASSOCIATED DOMAIN PROTEIN"/>
    <property type="match status" value="1"/>
</dbReference>
<dbReference type="AlphaFoldDB" id="A0A6L2LVU4"/>
<accession>A0A6L2LVU4</accession>
<comment type="caution">
    <text evidence="2">The sequence shown here is derived from an EMBL/GenBank/DDBJ whole genome shotgun (WGS) entry which is preliminary data.</text>
</comment>
<proteinExistence type="predicted"/>
<dbReference type="PANTHER" id="PTHR10775">
    <property type="entry name" value="OS08G0208400 PROTEIN"/>
    <property type="match status" value="1"/>
</dbReference>